<gene>
    <name evidence="1" type="ORF">NB646_08150</name>
</gene>
<dbReference type="EMBL" id="CP098251">
    <property type="protein sequence ID" value="WAV90803.1"/>
    <property type="molecule type" value="Genomic_DNA"/>
</dbReference>
<evidence type="ECO:0000313" key="1">
    <source>
        <dbReference type="EMBL" id="WAV90803.1"/>
    </source>
</evidence>
<protein>
    <submittedName>
        <fullName evidence="1">Uncharacterized protein</fullName>
    </submittedName>
</protein>
<reference evidence="1" key="1">
    <citation type="journal article" date="2022" name="Front. Microbiol.">
        <title>New perspectives on an old grouping: The genomic and phenotypic variability of Oxalobacter formigenes and the implications for calcium oxalate stone prevention.</title>
        <authorList>
            <person name="Chmiel J.A."/>
            <person name="Carr C."/>
            <person name="Stuivenberg G.A."/>
            <person name="Venema R."/>
            <person name="Chanyi R.M."/>
            <person name="Al K.F."/>
            <person name="Giguere D."/>
            <person name="Say H."/>
            <person name="Akouris P.P."/>
            <person name="Dominguez Romero S.A."/>
            <person name="Kwong A."/>
            <person name="Tai V."/>
            <person name="Koval S.F."/>
            <person name="Razvi H."/>
            <person name="Bjazevic J."/>
            <person name="Burton J.P."/>
        </authorList>
    </citation>
    <scope>NUCLEOTIDE SEQUENCE</scope>
    <source>
        <strain evidence="1">OxK</strain>
    </source>
</reference>
<dbReference type="AlphaFoldDB" id="A0A9E9LCL1"/>
<name>A0A9E9LCL1_9BURK</name>
<dbReference type="Proteomes" id="UP001164819">
    <property type="component" value="Chromosome"/>
</dbReference>
<proteinExistence type="predicted"/>
<accession>A0A9E9LCL1</accession>
<organism evidence="1">
    <name type="scientific">Oxalobacter aliiformigenes</name>
    <dbReference type="NCBI Taxonomy" id="2946593"/>
    <lineage>
        <taxon>Bacteria</taxon>
        <taxon>Pseudomonadati</taxon>
        <taxon>Pseudomonadota</taxon>
        <taxon>Betaproteobacteria</taxon>
        <taxon>Burkholderiales</taxon>
        <taxon>Oxalobacteraceae</taxon>
        <taxon>Oxalobacter</taxon>
    </lineage>
</organism>
<sequence length="116" mass="13942">MIHEQRNPAAYQTNRVNKSGETAWQTCWINNRQDRNRQKYTCYRKRWNDLKKEKLLCAEGNPIARNTFQNHFPKKISLLPQKHFLLHNQNTDLYYSQTTRNVSGHFPERLKKPDAI</sequence>
<dbReference type="RefSeq" id="WP_269315748.1">
    <property type="nucleotide sequence ID" value="NZ_CP098251.1"/>
</dbReference>